<protein>
    <submittedName>
        <fullName evidence="1">Uncharacterized protein</fullName>
    </submittedName>
</protein>
<evidence type="ECO:0000313" key="1">
    <source>
        <dbReference type="EMBL" id="CAA9220704.1"/>
    </source>
</evidence>
<organism evidence="1">
    <name type="scientific">uncultured Acidimicrobiales bacterium</name>
    <dbReference type="NCBI Taxonomy" id="310071"/>
    <lineage>
        <taxon>Bacteria</taxon>
        <taxon>Bacillati</taxon>
        <taxon>Actinomycetota</taxon>
        <taxon>Acidimicrobiia</taxon>
        <taxon>Acidimicrobiales</taxon>
        <taxon>environmental samples</taxon>
    </lineage>
</organism>
<proteinExistence type="predicted"/>
<dbReference type="Gene3D" id="1.10.287.1490">
    <property type="match status" value="1"/>
</dbReference>
<dbReference type="EMBL" id="CADCSY010000027">
    <property type="protein sequence ID" value="CAA9220704.1"/>
    <property type="molecule type" value="Genomic_DNA"/>
</dbReference>
<name>A0A6J4HFD9_9ACTN</name>
<accession>A0A6J4HFD9</accession>
<gene>
    <name evidence="1" type="ORF">AVDCRST_MAG20-737</name>
</gene>
<dbReference type="AlphaFoldDB" id="A0A6J4HFD9"/>
<sequence length="125" mass="13781">MRRRGRQAELEARLARLEQRVDDVEDSVDLALAPDLLDDLTQRVGELSLTVPTQEDLLDLRLQTARVATELAHLAAEVRASIGRLDAESSEDLATVQAELDALHQTVASLAEHVPTAPRTLLRKV</sequence>
<reference evidence="1" key="1">
    <citation type="submission" date="2020-02" db="EMBL/GenBank/DDBJ databases">
        <authorList>
            <person name="Meier V. D."/>
        </authorList>
    </citation>
    <scope>NUCLEOTIDE SEQUENCE</scope>
    <source>
        <strain evidence="1">AVDCRST_MAG20</strain>
    </source>
</reference>